<reference evidence="3" key="1">
    <citation type="submission" date="2022-10" db="EMBL/GenBank/DDBJ databases">
        <title>Genome assembly of Pristionchus species.</title>
        <authorList>
            <person name="Yoshida K."/>
            <person name="Sommer R.J."/>
        </authorList>
    </citation>
    <scope>NUCLEOTIDE SEQUENCE [LARGE SCALE GENOMIC DNA]</scope>
    <source>
        <strain evidence="3">RS5460</strain>
    </source>
</reference>
<evidence type="ECO:0000313" key="3">
    <source>
        <dbReference type="Proteomes" id="UP001328107"/>
    </source>
</evidence>
<protein>
    <submittedName>
        <fullName evidence="2">Uncharacterized protein</fullName>
    </submittedName>
</protein>
<gene>
    <name evidence="2" type="ORF">PMAYCL1PPCAC_25442</name>
</gene>
<keyword evidence="1" id="KW-0812">Transmembrane</keyword>
<keyword evidence="1" id="KW-1133">Transmembrane helix</keyword>
<dbReference type="Proteomes" id="UP001328107">
    <property type="component" value="Unassembled WGS sequence"/>
</dbReference>
<comment type="caution">
    <text evidence="2">The sequence shown here is derived from an EMBL/GenBank/DDBJ whole genome shotgun (WGS) entry which is preliminary data.</text>
</comment>
<proteinExistence type="predicted"/>
<name>A0AAN5D369_9BILA</name>
<dbReference type="AlphaFoldDB" id="A0AAN5D369"/>
<accession>A0AAN5D369</accession>
<keyword evidence="1" id="KW-0472">Membrane</keyword>
<sequence length="83" mass="9947">CRENIGKSQLLETLYFENIQIRNILARTVRQLHFLIVKFVEECSRFNMSRNRLIVQYNFVLTEILIVILLSTFETSSLYRCIM</sequence>
<evidence type="ECO:0000256" key="1">
    <source>
        <dbReference type="SAM" id="Phobius"/>
    </source>
</evidence>
<feature type="transmembrane region" description="Helical" evidence="1">
    <location>
        <begin position="54"/>
        <end position="73"/>
    </location>
</feature>
<feature type="non-terminal residue" evidence="2">
    <location>
        <position position="83"/>
    </location>
</feature>
<keyword evidence="3" id="KW-1185">Reference proteome</keyword>
<evidence type="ECO:0000313" key="2">
    <source>
        <dbReference type="EMBL" id="GMR55247.1"/>
    </source>
</evidence>
<feature type="non-terminal residue" evidence="2">
    <location>
        <position position="1"/>
    </location>
</feature>
<dbReference type="EMBL" id="BTRK01000005">
    <property type="protein sequence ID" value="GMR55247.1"/>
    <property type="molecule type" value="Genomic_DNA"/>
</dbReference>
<organism evidence="2 3">
    <name type="scientific">Pristionchus mayeri</name>
    <dbReference type="NCBI Taxonomy" id="1317129"/>
    <lineage>
        <taxon>Eukaryota</taxon>
        <taxon>Metazoa</taxon>
        <taxon>Ecdysozoa</taxon>
        <taxon>Nematoda</taxon>
        <taxon>Chromadorea</taxon>
        <taxon>Rhabditida</taxon>
        <taxon>Rhabditina</taxon>
        <taxon>Diplogasteromorpha</taxon>
        <taxon>Diplogasteroidea</taxon>
        <taxon>Neodiplogasteridae</taxon>
        <taxon>Pristionchus</taxon>
    </lineage>
</organism>